<sequence>MNLHLLKLFVMAVREQGFTRAADALQLTQPAVSKGVRELEEQLGTTLLERQGKRFRTTEAGQVLYDYGRALLAIEREASEVLRGFRNLQRGTLVIGASTTVADYWLPAIIGMFLNRYPTIELKLRSANTDTVRNWLLDCSIDVALVEGAIHDPAVESRPWRTEDMVLIAPAQPAQTSKRLNLEESLWMVREPGSGSREAAEQALHELGIERPKLVELNSNEAILHTVAAGCGVGVVPKIMARDALALKRVRRLHPAGVQLKRTLYRLRLPNRPQSNAALAFEALLGELSRPQKIS</sequence>
<reference evidence="6 7" key="1">
    <citation type="submission" date="2022-07" db="EMBL/GenBank/DDBJ databases">
        <authorList>
            <person name="Xamxidin M."/>
            <person name="Wu M."/>
        </authorList>
    </citation>
    <scope>NUCLEOTIDE SEQUENCE [LARGE SCALE GENOMIC DNA]</scope>
    <source>
        <strain evidence="6 7">NBRC 111650</strain>
    </source>
</reference>
<dbReference type="PANTHER" id="PTHR30126">
    <property type="entry name" value="HTH-TYPE TRANSCRIPTIONAL REGULATOR"/>
    <property type="match status" value="1"/>
</dbReference>
<keyword evidence="3" id="KW-0238">DNA-binding</keyword>
<dbReference type="InterPro" id="IPR036388">
    <property type="entry name" value="WH-like_DNA-bd_sf"/>
</dbReference>
<dbReference type="InterPro" id="IPR000847">
    <property type="entry name" value="LysR_HTH_N"/>
</dbReference>
<proteinExistence type="inferred from homology"/>
<protein>
    <submittedName>
        <fullName evidence="6">LysR substrate-binding domain-containing protein</fullName>
    </submittedName>
</protein>
<name>A0ABT1WFZ0_9BURK</name>
<keyword evidence="4" id="KW-0804">Transcription</keyword>
<dbReference type="Gene3D" id="1.10.10.10">
    <property type="entry name" value="Winged helix-like DNA-binding domain superfamily/Winged helix DNA-binding domain"/>
    <property type="match status" value="1"/>
</dbReference>
<evidence type="ECO:0000259" key="5">
    <source>
        <dbReference type="PROSITE" id="PS50931"/>
    </source>
</evidence>
<gene>
    <name evidence="6" type="ORF">NQT62_08305</name>
</gene>
<dbReference type="SUPFAM" id="SSF53850">
    <property type="entry name" value="Periplasmic binding protein-like II"/>
    <property type="match status" value="1"/>
</dbReference>
<keyword evidence="7" id="KW-1185">Reference proteome</keyword>
<evidence type="ECO:0000256" key="2">
    <source>
        <dbReference type="ARBA" id="ARBA00023015"/>
    </source>
</evidence>
<evidence type="ECO:0000313" key="7">
    <source>
        <dbReference type="Proteomes" id="UP001204142"/>
    </source>
</evidence>
<organism evidence="6 7">
    <name type="scientific">Limnobacter humi</name>
    <dbReference type="NCBI Taxonomy" id="1778671"/>
    <lineage>
        <taxon>Bacteria</taxon>
        <taxon>Pseudomonadati</taxon>
        <taxon>Pseudomonadota</taxon>
        <taxon>Betaproteobacteria</taxon>
        <taxon>Burkholderiales</taxon>
        <taxon>Burkholderiaceae</taxon>
        <taxon>Limnobacter</taxon>
    </lineage>
</organism>
<evidence type="ECO:0000313" key="6">
    <source>
        <dbReference type="EMBL" id="MCQ8896431.1"/>
    </source>
</evidence>
<evidence type="ECO:0000256" key="1">
    <source>
        <dbReference type="ARBA" id="ARBA00009437"/>
    </source>
</evidence>
<dbReference type="InterPro" id="IPR005119">
    <property type="entry name" value="LysR_subst-bd"/>
</dbReference>
<dbReference type="Proteomes" id="UP001204142">
    <property type="component" value="Unassembled WGS sequence"/>
</dbReference>
<dbReference type="Pfam" id="PF00126">
    <property type="entry name" value="HTH_1"/>
    <property type="match status" value="1"/>
</dbReference>
<comment type="caution">
    <text evidence="6">The sequence shown here is derived from an EMBL/GenBank/DDBJ whole genome shotgun (WGS) entry which is preliminary data.</text>
</comment>
<dbReference type="PANTHER" id="PTHR30126:SF39">
    <property type="entry name" value="HTH-TYPE TRANSCRIPTIONAL REGULATOR CYSL"/>
    <property type="match status" value="1"/>
</dbReference>
<evidence type="ECO:0000256" key="4">
    <source>
        <dbReference type="ARBA" id="ARBA00023163"/>
    </source>
</evidence>
<dbReference type="InterPro" id="IPR036390">
    <property type="entry name" value="WH_DNA-bd_sf"/>
</dbReference>
<dbReference type="PRINTS" id="PR00039">
    <property type="entry name" value="HTHLYSR"/>
</dbReference>
<dbReference type="PROSITE" id="PS50931">
    <property type="entry name" value="HTH_LYSR"/>
    <property type="match status" value="1"/>
</dbReference>
<feature type="domain" description="HTH lysR-type" evidence="5">
    <location>
        <begin position="1"/>
        <end position="58"/>
    </location>
</feature>
<comment type="similarity">
    <text evidence="1">Belongs to the LysR transcriptional regulatory family.</text>
</comment>
<dbReference type="SUPFAM" id="SSF46785">
    <property type="entry name" value="Winged helix' DNA-binding domain"/>
    <property type="match status" value="1"/>
</dbReference>
<accession>A0ABT1WFZ0</accession>
<dbReference type="RefSeq" id="WP_256764204.1">
    <property type="nucleotide sequence ID" value="NZ_JANIGO010000002.1"/>
</dbReference>
<dbReference type="Pfam" id="PF03466">
    <property type="entry name" value="LysR_substrate"/>
    <property type="match status" value="1"/>
</dbReference>
<dbReference type="Gene3D" id="3.40.190.290">
    <property type="match status" value="1"/>
</dbReference>
<keyword evidence="2" id="KW-0805">Transcription regulation</keyword>
<evidence type="ECO:0000256" key="3">
    <source>
        <dbReference type="ARBA" id="ARBA00023125"/>
    </source>
</evidence>
<dbReference type="EMBL" id="JANIGO010000002">
    <property type="protein sequence ID" value="MCQ8896431.1"/>
    <property type="molecule type" value="Genomic_DNA"/>
</dbReference>